<reference evidence="4 5" key="1">
    <citation type="journal article" date="2018" name="Cell">
        <title>The Chara Genome: Secondary Complexity and Implications for Plant Terrestrialization.</title>
        <authorList>
            <person name="Nishiyama T."/>
            <person name="Sakayama H."/>
            <person name="Vries J.D."/>
            <person name="Buschmann H."/>
            <person name="Saint-Marcoux D."/>
            <person name="Ullrich K.K."/>
            <person name="Haas F.B."/>
            <person name="Vanderstraeten L."/>
            <person name="Becker D."/>
            <person name="Lang D."/>
            <person name="Vosolsobe S."/>
            <person name="Rombauts S."/>
            <person name="Wilhelmsson P.K.I."/>
            <person name="Janitza P."/>
            <person name="Kern R."/>
            <person name="Heyl A."/>
            <person name="Rumpler F."/>
            <person name="Villalobos L.I.A.C."/>
            <person name="Clay J.M."/>
            <person name="Skokan R."/>
            <person name="Toyoda A."/>
            <person name="Suzuki Y."/>
            <person name="Kagoshima H."/>
            <person name="Schijlen E."/>
            <person name="Tajeshwar N."/>
            <person name="Catarino B."/>
            <person name="Hetherington A.J."/>
            <person name="Saltykova A."/>
            <person name="Bonnot C."/>
            <person name="Breuninger H."/>
            <person name="Symeonidi A."/>
            <person name="Radhakrishnan G.V."/>
            <person name="Van Nieuwerburgh F."/>
            <person name="Deforce D."/>
            <person name="Chang C."/>
            <person name="Karol K.G."/>
            <person name="Hedrich R."/>
            <person name="Ulvskov P."/>
            <person name="Glockner G."/>
            <person name="Delwiche C.F."/>
            <person name="Petrasek J."/>
            <person name="Van de Peer Y."/>
            <person name="Friml J."/>
            <person name="Beilby M."/>
            <person name="Dolan L."/>
            <person name="Kohara Y."/>
            <person name="Sugano S."/>
            <person name="Fujiyama A."/>
            <person name="Delaux P.-M."/>
            <person name="Quint M."/>
            <person name="TheiBen G."/>
            <person name="Hagemann M."/>
            <person name="Harholt J."/>
            <person name="Dunand C."/>
            <person name="Zachgo S."/>
            <person name="Langdale J."/>
            <person name="Maumus F."/>
            <person name="Straeten D.V.D."/>
            <person name="Gould S.B."/>
            <person name="Rensing S.A."/>
        </authorList>
    </citation>
    <scope>NUCLEOTIDE SEQUENCE [LARGE SCALE GENOMIC DNA]</scope>
    <source>
        <strain evidence="4 5">S276</strain>
    </source>
</reference>
<dbReference type="InterPro" id="IPR036378">
    <property type="entry name" value="FAS1_dom_sf"/>
</dbReference>
<feature type="compositionally biased region" description="Basic and acidic residues" evidence="1">
    <location>
        <begin position="760"/>
        <end position="783"/>
    </location>
</feature>
<protein>
    <recommendedName>
        <fullName evidence="3">FAS1 domain-containing protein</fullName>
    </recommendedName>
</protein>
<proteinExistence type="predicted"/>
<keyword evidence="5" id="KW-1185">Reference proteome</keyword>
<evidence type="ECO:0000256" key="1">
    <source>
        <dbReference type="SAM" id="MobiDB-lite"/>
    </source>
</evidence>
<feature type="chain" id="PRO_5017279688" description="FAS1 domain-containing protein" evidence="2">
    <location>
        <begin position="25"/>
        <end position="783"/>
    </location>
</feature>
<feature type="compositionally biased region" description="Low complexity" evidence="1">
    <location>
        <begin position="264"/>
        <end position="273"/>
    </location>
</feature>
<feature type="domain" description="FAS1" evidence="3">
    <location>
        <begin position="24"/>
        <end position="192"/>
    </location>
</feature>
<dbReference type="Gramene" id="GBG62320">
    <property type="protein sequence ID" value="GBG62320"/>
    <property type="gene ID" value="CBR_g29928"/>
</dbReference>
<dbReference type="Proteomes" id="UP000265515">
    <property type="component" value="Unassembled WGS sequence"/>
</dbReference>
<feature type="region of interest" description="Disordered" evidence="1">
    <location>
        <begin position="196"/>
        <end position="275"/>
    </location>
</feature>
<dbReference type="InterPro" id="IPR000782">
    <property type="entry name" value="FAS1_domain"/>
</dbReference>
<comment type="caution">
    <text evidence="4">The sequence shown here is derived from an EMBL/GenBank/DDBJ whole genome shotgun (WGS) entry which is preliminary data.</text>
</comment>
<evidence type="ECO:0000313" key="4">
    <source>
        <dbReference type="EMBL" id="GBG62320.1"/>
    </source>
</evidence>
<sequence>MSSARALAALLLALTLCSPGTVDCSNLVDILKQDGQFSILYNALEKSEELDEVEGRPTVNGTSFVLFAPTDTGFAEEFHPDIRACLQASAPAKRIVVQLLRYMQVTTQNTPVENAMDLLKQAQDNKIWTVLGQVVVVAGGTNNSVTLKSVSGVSQAVATEFRLLDVNVTLIPLASGIVIAHNLSDQIVAACLPASSSAAPNSPSVHKLNSNPKSGSRPAPASAPVKKPVTPASAPASRPVNSGMAALPSAANDIKSSITSPLPSQSQSAQASQHLPTKFSQVNAACTAPRCSDEVPVTCSRDLVSGGNSAAALLAGWPHSPYIPSGKMGETSTVQKNMSLGSEEKNRIKGILADCYNEGLLPEDLLPERVEVGDDFVRVMVNPNHYAVQEEWLKENALTVAFGHDAKSIPVSVKIRLIRMHEDGWAKGGSISAAPKRGVFHNEGFNLVTYVASAKEIAMWLLRKKEDKIVLDGKTYTMTFRPWMSEDELFEWREAMRYKFFWVRCKYVPVAALPYLATAVQSAFGKILKKFETYADPIAPELVNVRFDLEPAARVRYRPYLIIDMKKGGFVEIEVVHAQTPWCKVCRQNFHHEDDDCCPARQQGNLQEKGKKVGDGSLTEEEKSDRVQDDWETQKESISKGGNKGRRKDKRKGEDGQAATQGDLENQPKDVDMDEEDKGSLGGNRDEEKEGTQSKGKQGKEVKKRKVPKKKKKIASKRTKEPRVRKEWRPNTLQKTSEEQGIVEEEKPSQKQGSVEEEEKVMIIEKVENTPRKKGDERSVSEE</sequence>
<dbReference type="AlphaFoldDB" id="A0A388JX00"/>
<dbReference type="SUPFAM" id="SSF82153">
    <property type="entry name" value="FAS1 domain"/>
    <property type="match status" value="1"/>
</dbReference>
<feature type="compositionally biased region" description="Low complexity" evidence="1">
    <location>
        <begin position="218"/>
        <end position="232"/>
    </location>
</feature>
<feature type="signal peptide" evidence="2">
    <location>
        <begin position="1"/>
        <end position="24"/>
    </location>
</feature>
<feature type="compositionally biased region" description="Basic and acidic residues" evidence="1">
    <location>
        <begin position="718"/>
        <end position="729"/>
    </location>
</feature>
<accession>A0A388JX00</accession>
<evidence type="ECO:0000256" key="2">
    <source>
        <dbReference type="SAM" id="SignalP"/>
    </source>
</evidence>
<feature type="compositionally biased region" description="Polar residues" evidence="1">
    <location>
        <begin position="254"/>
        <end position="263"/>
    </location>
</feature>
<keyword evidence="2" id="KW-0732">Signal</keyword>
<dbReference type="Gene3D" id="2.30.180.10">
    <property type="entry name" value="FAS1 domain"/>
    <property type="match status" value="1"/>
</dbReference>
<feature type="compositionally biased region" description="Basic and acidic residues" evidence="1">
    <location>
        <begin position="608"/>
        <end position="638"/>
    </location>
</feature>
<gene>
    <name evidence="4" type="ORF">CBR_g29928</name>
</gene>
<feature type="region of interest" description="Disordered" evidence="1">
    <location>
        <begin position="607"/>
        <end position="783"/>
    </location>
</feature>
<organism evidence="4 5">
    <name type="scientific">Chara braunii</name>
    <name type="common">Braun's stonewort</name>
    <dbReference type="NCBI Taxonomy" id="69332"/>
    <lineage>
        <taxon>Eukaryota</taxon>
        <taxon>Viridiplantae</taxon>
        <taxon>Streptophyta</taxon>
        <taxon>Charophyceae</taxon>
        <taxon>Charales</taxon>
        <taxon>Characeae</taxon>
        <taxon>Chara</taxon>
    </lineage>
</organism>
<evidence type="ECO:0000313" key="5">
    <source>
        <dbReference type="Proteomes" id="UP000265515"/>
    </source>
</evidence>
<name>A0A388JX00_CHABU</name>
<dbReference type="PROSITE" id="PS50213">
    <property type="entry name" value="FAS1"/>
    <property type="match status" value="1"/>
</dbReference>
<evidence type="ECO:0000259" key="3">
    <source>
        <dbReference type="PROSITE" id="PS50213"/>
    </source>
</evidence>
<dbReference type="EMBL" id="BFEA01000027">
    <property type="protein sequence ID" value="GBG62320.1"/>
    <property type="molecule type" value="Genomic_DNA"/>
</dbReference>
<feature type="compositionally biased region" description="Basic residues" evidence="1">
    <location>
        <begin position="702"/>
        <end position="717"/>
    </location>
</feature>